<reference evidence="5 6" key="1">
    <citation type="submission" date="2019-08" db="EMBL/GenBank/DDBJ databases">
        <title>Archaea genome.</title>
        <authorList>
            <person name="Kajale S."/>
            <person name="Shouche Y."/>
            <person name="Deshpande N."/>
            <person name="Sharma A."/>
        </authorList>
    </citation>
    <scope>NUCLEOTIDE SEQUENCE [LARGE SCALE GENOMIC DNA]</scope>
    <source>
        <strain evidence="5 6">ESP3B_9</strain>
    </source>
</reference>
<evidence type="ECO:0000256" key="3">
    <source>
        <dbReference type="SAM" id="Phobius"/>
    </source>
</evidence>
<dbReference type="EMBL" id="VTAW01000014">
    <property type="protein sequence ID" value="TYT61750.1"/>
    <property type="molecule type" value="Genomic_DNA"/>
</dbReference>
<feature type="compositionally biased region" description="Gly residues" evidence="2">
    <location>
        <begin position="3301"/>
        <end position="3314"/>
    </location>
</feature>
<evidence type="ECO:0000259" key="4">
    <source>
        <dbReference type="PROSITE" id="PS51127"/>
    </source>
</evidence>
<feature type="region of interest" description="Disordered" evidence="2">
    <location>
        <begin position="1759"/>
        <end position="1792"/>
    </location>
</feature>
<dbReference type="SMART" id="SM00634">
    <property type="entry name" value="BID_1"/>
    <property type="match status" value="4"/>
</dbReference>
<feature type="compositionally biased region" description="Acidic residues" evidence="2">
    <location>
        <begin position="3493"/>
        <end position="3512"/>
    </location>
</feature>
<feature type="region of interest" description="Disordered" evidence="2">
    <location>
        <begin position="3209"/>
        <end position="3236"/>
    </location>
</feature>
<keyword evidence="3" id="KW-0472">Membrane</keyword>
<name>A0A5D5AQJ7_9EURY</name>
<comment type="similarity">
    <text evidence="1">Belongs to the intimin/invasin family.</text>
</comment>
<organism evidence="5 6">
    <name type="scientific">Natrialba swarupiae</name>
    <dbReference type="NCBI Taxonomy" id="2448032"/>
    <lineage>
        <taxon>Archaea</taxon>
        <taxon>Methanobacteriati</taxon>
        <taxon>Methanobacteriota</taxon>
        <taxon>Stenosarchaea group</taxon>
        <taxon>Halobacteria</taxon>
        <taxon>Halobacteriales</taxon>
        <taxon>Natrialbaceae</taxon>
        <taxon>Natrialba</taxon>
    </lineage>
</organism>
<dbReference type="Pfam" id="PF13620">
    <property type="entry name" value="CarboxypepD_reg"/>
    <property type="match status" value="1"/>
</dbReference>
<keyword evidence="3" id="KW-0812">Transmembrane</keyword>
<feature type="region of interest" description="Disordered" evidence="2">
    <location>
        <begin position="3493"/>
        <end position="3517"/>
    </location>
</feature>
<feature type="domain" description="Big-1" evidence="4">
    <location>
        <begin position="2782"/>
        <end position="2878"/>
    </location>
</feature>
<keyword evidence="3" id="KW-1133">Transmembrane helix</keyword>
<proteinExistence type="inferred from homology"/>
<feature type="region of interest" description="Disordered" evidence="2">
    <location>
        <begin position="3288"/>
        <end position="3316"/>
    </location>
</feature>
<dbReference type="Gene3D" id="2.160.20.110">
    <property type="match status" value="5"/>
</dbReference>
<dbReference type="InterPro" id="IPR013783">
    <property type="entry name" value="Ig-like_fold"/>
</dbReference>
<dbReference type="PROSITE" id="PS51127">
    <property type="entry name" value="BIG1"/>
    <property type="match status" value="2"/>
</dbReference>
<dbReference type="SUPFAM" id="SSF51126">
    <property type="entry name" value="Pectin lyase-like"/>
    <property type="match status" value="1"/>
</dbReference>
<feature type="compositionally biased region" description="Acidic residues" evidence="2">
    <location>
        <begin position="1882"/>
        <end position="1912"/>
    </location>
</feature>
<evidence type="ECO:0000256" key="1">
    <source>
        <dbReference type="ARBA" id="ARBA00010116"/>
    </source>
</evidence>
<feature type="compositionally biased region" description="Acidic residues" evidence="2">
    <location>
        <begin position="1212"/>
        <end position="1237"/>
    </location>
</feature>
<feature type="transmembrane region" description="Helical" evidence="3">
    <location>
        <begin position="3515"/>
        <end position="3534"/>
    </location>
</feature>
<protein>
    <recommendedName>
        <fullName evidence="4">Big-1 domain-containing protein</fullName>
    </recommendedName>
</protein>
<feature type="region of interest" description="Disordered" evidence="2">
    <location>
        <begin position="178"/>
        <end position="235"/>
    </location>
</feature>
<dbReference type="SMART" id="SM00710">
    <property type="entry name" value="PbH1"/>
    <property type="match status" value="5"/>
</dbReference>
<keyword evidence="6" id="KW-1185">Reference proteome</keyword>
<dbReference type="InterPro" id="IPR008964">
    <property type="entry name" value="Invasin/intimin_cell_adhesion"/>
</dbReference>
<evidence type="ECO:0000313" key="5">
    <source>
        <dbReference type="EMBL" id="TYT61750.1"/>
    </source>
</evidence>
<dbReference type="InterPro" id="IPR011493">
    <property type="entry name" value="GLUG"/>
</dbReference>
<dbReference type="Pfam" id="PF07581">
    <property type="entry name" value="Glug"/>
    <property type="match status" value="12"/>
</dbReference>
<dbReference type="SUPFAM" id="SSF49464">
    <property type="entry name" value="Carboxypeptidase regulatory domain-like"/>
    <property type="match status" value="1"/>
</dbReference>
<feature type="domain" description="Big-1" evidence="4">
    <location>
        <begin position="1921"/>
        <end position="2018"/>
    </location>
</feature>
<feature type="region of interest" description="Disordered" evidence="2">
    <location>
        <begin position="623"/>
        <end position="645"/>
    </location>
</feature>
<feature type="region of interest" description="Disordered" evidence="2">
    <location>
        <begin position="1867"/>
        <end position="1912"/>
    </location>
</feature>
<dbReference type="InterPro" id="IPR008969">
    <property type="entry name" value="CarboxyPept-like_regulatory"/>
</dbReference>
<evidence type="ECO:0000313" key="6">
    <source>
        <dbReference type="Proteomes" id="UP000324104"/>
    </source>
</evidence>
<dbReference type="InterPro" id="IPR006626">
    <property type="entry name" value="PbH1"/>
</dbReference>
<dbReference type="Pfam" id="PF02369">
    <property type="entry name" value="Big_1"/>
    <property type="match status" value="2"/>
</dbReference>
<dbReference type="InterPro" id="IPR003344">
    <property type="entry name" value="Big_1_dom"/>
</dbReference>
<comment type="caution">
    <text evidence="5">The sequence shown here is derived from an EMBL/GenBank/DDBJ whole genome shotgun (WGS) entry which is preliminary data.</text>
</comment>
<feature type="region of interest" description="Disordered" evidence="2">
    <location>
        <begin position="1212"/>
        <end position="1255"/>
    </location>
</feature>
<feature type="region of interest" description="Disordered" evidence="2">
    <location>
        <begin position="890"/>
        <end position="912"/>
    </location>
</feature>
<dbReference type="SUPFAM" id="SSF49373">
    <property type="entry name" value="Invasin/intimin cell-adhesion fragments"/>
    <property type="match status" value="2"/>
</dbReference>
<gene>
    <name evidence="5" type="ORF">FYC77_12045</name>
</gene>
<dbReference type="Proteomes" id="UP000324104">
    <property type="component" value="Unassembled WGS sequence"/>
</dbReference>
<accession>A0A5D5AQJ7</accession>
<dbReference type="RefSeq" id="WP_149081737.1">
    <property type="nucleotide sequence ID" value="NZ_VTAW01000014.1"/>
</dbReference>
<sequence>MSRRWAVVVAVALAVVALSVGGFAATAVAEEAEIDDDETEVEADPATVDEDSTHEFTIELDDGSEIGEIAEFEFDYSEDSDALTRIDDMDPEDVTIEVGTDEEEYDENNIDSVDVTVDEDVTIELEDGEEIQIAADAIPSDPKAVESGEEIVVSLNDNDAGAITNSDRVETEGIEVTLDESGGGSDSTTVSFETEPGDADSVNVETQPVDTTAGEVIDGEGDDHPEAEVTDDSGNPVEDVEVTVEEPDTNAIVDGESTTQVETDSDGVATFDDLVIEEADEGYELEFSIDGSDGNVEENDEVTTDEFEIQEPLYAGGDGSEGSPFEIENWEHLDNVRENLDSEFALNADLDEETDGYNEYVADPEDGFEPIAADLVDFAGGFDGANNTIAELVIDRPDEDRVGLFASAESDAEIRDVHLENADVTGKGDTLSGGIGSLIGVNEGDVNNTSASSTVTGDERVGGLVGQNDDGHIAASSATGTVTGDESVGGLIGENNDGHIAASSATGTVTGEEDARGVGGLVGYNNDGHIAESYATGEVTGSEYVGGLVGFNNDNADIEKSYATGDVTGDDDVGGLVGWNSGEIGNSYATGDVTGDDDVGGLVGHDSGGTVTDSYWDDQAATVTEDDEEQDGQGIGDGDGDVTALTTSEMTGDEAEDNMDGFDFGSTWDVVNEDQNGELEVSYPFLVDNEQEPAPGQTTEELYAGGEGTDEDPYLIENWEHLDNVRENLDAEFALNADLDEETDGYGGDGEEGVVLDADGNLQDGDGFEPIGSDGDEFIGTFDGQGNEIVGLEIDRNPGDDDGIGLFGNIDDALITDVEVVDVDIESDDERVGGLVGFNDDGTIEDSSATGEITGDFVVGGLVGENFHGTIEDSSTTTDVDGNSDVGGLVGQNSYGEIRGASTTDDVDGDSRAGGLVGWSEDGTIESSSATGDVDGVSVVGGLVGLTDFDDTIEDSSATGNVTGDFEVGGLIGENNDGDIEESYATGDVTGDEFVGGLVGDNAGEIENSYATGDVTGDFERVGGLVGDNAGKIADSYATGDVDGNERVGGLVGENFAGTIEDSYTTGDVDGGEDVGGLVGENSADEADIANTYWDDEAATVTEGDEEQDGQGIGDGDGDVTALTTSEMTGANAIDNMDGFEFPEDGEDGTWHITDTYPALAWEDTDPFYEVTIEETSSAILEGETLDVTTEVINLAADGGEQQIELLDFDDDQQDTETVDLDSGDSTEESLEWETEASDAGTNDVTVESDGTASEEVTIEAGTDSVTATIDDDDAPTVVTSETVDVDVTVEDETGEPIEDREIEIDALDDGGDDVTVNGLSDDDEATTDSDGVATFEDVVFSGAIDATVDVTASAEDDPDDVMTVTVGGFAAGDGSESDPYEIEDWEQLDNVRENLDSEFALNADLDEESDGYNDLVGDPEDGFEPIGDSDEEFTGTFDGQGNEIVGLEIDRNPGDDDGVALFGNTDDALITDVEVVDVDIESDDERVGGLVGFKDDGSIEDSFVTGDITGDFFVGGLVGENFHGTIEDSSTTTDVDGNSDVGGLVGQNSYGEIRGASTTGDVDGDNRAGGLVGWSEDGTIEDSSVTGDVDGFNSVGGLVGLTEVDHMIEDSYATGNVTGDFEVGGLVGENNADTIEESYATGDVTGDEFVGGLVGDNAGEIENSYATGDVTGDFERVGGLVGDNAGKIADSYATGDVDGNERVGGLVGENFAGTIEDSYTTGDVDGGEDEDVGGLIGENSADEADIANTYWDDEAATVTEGEDEKDDQGIGDGDGDVTGLTTDQMTGPNATDNMDGFGFPEDGEGTWHVTDSYPALAWEDTDPFYEVTIEETNAPVDEGDTLDVITEVTNLAADGGEQTIELLDFDDDQQDSAEVTLDSGDSSEETLEWDTETSDAGTDEVTVESDDDTASEEVTIEAGVESIDAEAGEAIADGEDGVEFTVTAEDGNEDPIEGVTIEVTDSEDVADLGGIEPGDDAATDENGEATFTATSTDTGEFIVEFEDQQDENTATATATFVAGDADSVTVETQLDGTIAGESIESVDDDYPEAQVTDEFGNPVAGVDVEVDEVGIEGGTIDEGDTEVATGGDGIATFGNLVIEDADDSYQLEFSIDESDGNVESSDTDTTDEFDIDPAAADEIASVDVADEEFAYDAGSTTVTVEAEDEFGNPVEDESGALTLDIEGEEHSDEVTEVDISDGDAEVTIDDQDAAGADDLATAVGDLTVIAEIDATEDSDDGDITVYPDQVAVDFDSSETEADNSDTDSLDLTLEDDVPATLDNDDIDELDVEYTLTNAPEGYVDEADLDGKTFTGEGDSITIDDVTDAEDTMTFATTRAGDYTIESDVQPDVEDGATRNDATLSVNAVLDDFEVDDVTIEQGESLAVDFSDAEDLAEEMFEGQADVTVGINELDGVDEAETVTVDFDSDGASTDEVLAASETAGISADTYDIGVAADDAPADDSFIATVDAVLDDFEVGNEEIDQGDELELAFSDAEDLAEETFEGEEAVTVAVDDFDGIDEDETITVDFDADGASTDEVLDGSETEGVSADTYDDIVVSADDAPAEDLFTTTVEPVLTDFAVDDEAIDQGDSLTIDVTDALDAADDDFEGTVDLEIDDVDGLDPSTDDVTFSGGEATALTVLEDTETDAVSADTYTDRSVESGDATAEFTVTVDAVLNDFTVEDVTIEQGEPLDVEFSDAEDLAGVLFDGQEQVTVDVDALDGVDDPETITVDFDETGASTDEVLDSAATEDVNAGTYDEIDASADDSPADDSFTVTVEAITGTIDARVTADEATADGDDEVEFTVTIEDSNGDPLEGITIEVTGSEDVADLGGIEAGDEAQTDGDGEATFTATSANAGEFTVEFTEPDAGTDTASATFEQANAILSIDEFAEELPDAEEGDDYGEVAIAIEETEGIETENLDVSLEIQGEEQGLLFEERIDDDELAGESDEFSFDVGTIEAADEYTATVTAEADNADAVDRDETFTVAEQPEEPFFDIELVDTNEPVTEGDELAVELAIENTGEERDTQDIELENFDGDTVDDTSLTLDGDDEETRTLNWTPAVGDAGTDEVTVRSDDETDIDVVTVHPDPEINDTREIHESGSYQYVDDVLSNETLLEISSDDVVVDGDGHTITYQGEDTGIDAEGVENVTISNLTVVHDPDAHAVDLTGSSESNVASVTLESANSSPPTTLSFEGTDVVVGAVDDPADGPAGYEPLDRHFQATNTSDDGELSDLELSYDPANDIDPSTIGLWKDDGHGNWTALEESSVDTDENVVTANVTEFSTFGVFGEASDDDDDDNGGGSGGGGTGGGQASAGTATFELAETELSDTILEVNDSLGRLTAEVENTGDASGETDLEFIVDDAVLVSQSVDLEDGENETVELTDIALEEFDPGEYEYTIGLDDDEARGTLSIEETMSELTVMVTDEDGAPIPDATIDVGDETATSDDSGTTVFDLAEGAYTLETAADGYHEEHTSLTVDGDESVSIALESVEPDPSDDDAGDISDTDEDATPGLSTGTAITALALLIVGFIITRRKAG</sequence>
<evidence type="ECO:0000256" key="2">
    <source>
        <dbReference type="SAM" id="MobiDB-lite"/>
    </source>
</evidence>
<dbReference type="Gene3D" id="2.60.40.1120">
    <property type="entry name" value="Carboxypeptidase-like, regulatory domain"/>
    <property type="match status" value="1"/>
</dbReference>
<dbReference type="Gene3D" id="2.60.40.10">
    <property type="entry name" value="Immunoglobulins"/>
    <property type="match status" value="4"/>
</dbReference>
<feature type="compositionally biased region" description="Polar residues" evidence="2">
    <location>
        <begin position="1240"/>
        <end position="1252"/>
    </location>
</feature>
<dbReference type="InterPro" id="IPR011050">
    <property type="entry name" value="Pectin_lyase_fold/virulence"/>
</dbReference>